<evidence type="ECO:0000313" key="1">
    <source>
        <dbReference type="EMBL" id="CAA9538028.1"/>
    </source>
</evidence>
<dbReference type="EMBL" id="CADCWD010000058">
    <property type="protein sequence ID" value="CAA9538028.1"/>
    <property type="molecule type" value="Genomic_DNA"/>
</dbReference>
<name>A0A6J4U1E6_9SPHN</name>
<gene>
    <name evidence="1" type="ORF">AVDCRST_MAG23-1625</name>
</gene>
<sequence length="53" mass="5518">MLTDQDAVPQGSSGIEVAAVTSIVLTNRAATMVVRLRKVSAFIVYLPGSATPD</sequence>
<dbReference type="AlphaFoldDB" id="A0A6J4U1E6"/>
<protein>
    <submittedName>
        <fullName evidence="1">Uncharacterized protein</fullName>
    </submittedName>
</protein>
<reference evidence="1" key="1">
    <citation type="submission" date="2020-02" db="EMBL/GenBank/DDBJ databases">
        <authorList>
            <person name="Meier V. D."/>
        </authorList>
    </citation>
    <scope>NUCLEOTIDE SEQUENCE</scope>
    <source>
        <strain evidence="1">AVDCRST_MAG23</strain>
    </source>
</reference>
<organism evidence="1">
    <name type="scientific">uncultured Sphingosinicella sp</name>
    <dbReference type="NCBI Taxonomy" id="478748"/>
    <lineage>
        <taxon>Bacteria</taxon>
        <taxon>Pseudomonadati</taxon>
        <taxon>Pseudomonadota</taxon>
        <taxon>Alphaproteobacteria</taxon>
        <taxon>Sphingomonadales</taxon>
        <taxon>Sphingosinicellaceae</taxon>
        <taxon>Sphingosinicella</taxon>
        <taxon>environmental samples</taxon>
    </lineage>
</organism>
<accession>A0A6J4U1E6</accession>
<proteinExistence type="predicted"/>